<dbReference type="Proteomes" id="UP000435877">
    <property type="component" value="Unassembled WGS sequence"/>
</dbReference>
<organism evidence="2 4">
    <name type="scientific">Zhongshania aliphaticivorans</name>
    <dbReference type="NCBI Taxonomy" id="1470434"/>
    <lineage>
        <taxon>Bacteria</taxon>
        <taxon>Pseudomonadati</taxon>
        <taxon>Pseudomonadota</taxon>
        <taxon>Gammaproteobacteria</taxon>
        <taxon>Cellvibrionales</taxon>
        <taxon>Spongiibacteraceae</taxon>
        <taxon>Zhongshania</taxon>
    </lineage>
</organism>
<dbReference type="EMBL" id="CACSIK010000001">
    <property type="protein sequence ID" value="CAA0091828.1"/>
    <property type="molecule type" value="Genomic_DNA"/>
</dbReference>
<proteinExistence type="predicted"/>
<sequence length="990" mass="105275">MQRLTKLSTTITFITLLNACGGGSGGGGDEPALTALSPLGSEASCPDLQFDTLAADVGTTIFVNGLPSSMTAPGLRIIDAQDSEIVTPAFFRVREGDEDWQFELPMHPNTPAEGGQVLIEIGDGSNHCPQQTFTINALPTAPADYAQDVQAALVSWVEAAARHLGLDPAQLRAAEESELTGMAAVMRLALDTADDPNAPGSIKALADEAAADSDMLLERFLMALDIEERLLDDTLFLDQSEPAVQSIAHNDSGSKGQQIIRKEEQRVYRNTGSCGGGLQFPGATKPNIKNIFDLASAMKSAKNRTIKNVTSHSATATNYAGTANWSKATGVGNILFIVSTVDEALNAALPQVFSQFIVTGDSQIVEDREATNPAAWQSKIAAKGIDFNLEKAAAQTIIQGLGLIPGPVGTALSTATFAYGNEVNAEIDRVTKDSCFKVEAPEYGPFDATYENYTAGKLIGSTISLVGHHQYMPSDIGLSEIEVKIIGETFGTSSNAKKTLPVNVNSQVLSLLPSTTRIAEAGEEVEISATISNSEADPANFDVEVVGGVSRGEVTNLRVEGDFLTATIVPTSDREKYPVQVRFTSLNTTLPAGSPPHDKLADIEIELDVKLTPDDTPCLEAGDEVPLIAELTGFDEDEQEVDFSATGGSFKNETDLTATWVAPQANGEYVITATATYDANEKDESRFTVADNCIRKIWYPVGGFSIDNNGTYSDEGQLCPQESIADDQTESFDEPIIPEVPQLPAESEFWDVHTESKTWGYTHNSMRHIVDDKDNNNGSDDSCSSISLSGLMDADVTYEGRADGTLAASVDARLETNCERYSNGDIECASGGGGIGFGGFIYQDITKQTTVTLSGSLSCTGLEGNIGTGLAPLSIVAIRYENGTTPYNYEEEGNTSIKDKQGNYRSPQLFSASCKPEQGDTVTPFEVEFVLDAPTGNGNTDLIIYGIAGSVLIAPDSSLSVNAFPGTPPTEPVPGSYLSEGKVELEVKIE</sequence>
<evidence type="ECO:0000313" key="3">
    <source>
        <dbReference type="Proteomes" id="UP000435877"/>
    </source>
</evidence>
<accession>A0A5S9P718</accession>
<dbReference type="RefSeq" id="WP_159268782.1">
    <property type="nucleotide sequence ID" value="NZ_CACSIK010000001.1"/>
</dbReference>
<evidence type="ECO:0000313" key="1">
    <source>
        <dbReference type="EMBL" id="CAA0091828.1"/>
    </source>
</evidence>
<reference evidence="3 4" key="1">
    <citation type="submission" date="2019-11" db="EMBL/GenBank/DDBJ databases">
        <authorList>
            <person name="Holert J."/>
        </authorList>
    </citation>
    <scope>NUCLEOTIDE SEQUENCE [LARGE SCALE GENOMIC DNA]</scope>
    <source>
        <strain evidence="2">BC3_2A</strain>
        <strain evidence="1">SB11_1A</strain>
    </source>
</reference>
<keyword evidence="3" id="KW-1185">Reference proteome</keyword>
<name>A0A5S9P718_9GAMM</name>
<dbReference type="OrthoDB" id="7055699at2"/>
<gene>
    <name evidence="1" type="ORF">IHBHHGIJ_02207</name>
    <name evidence="2" type="ORF">KFEGEMFD_01809</name>
</gene>
<dbReference type="Proteomes" id="UP000439591">
    <property type="component" value="Unassembled WGS sequence"/>
</dbReference>
<evidence type="ECO:0000313" key="4">
    <source>
        <dbReference type="Proteomes" id="UP000439591"/>
    </source>
</evidence>
<dbReference type="AlphaFoldDB" id="A0A5S9P718"/>
<evidence type="ECO:0000313" key="2">
    <source>
        <dbReference type="EMBL" id="CAA0099166.1"/>
    </source>
</evidence>
<dbReference type="EMBL" id="CACSIM010000002">
    <property type="protein sequence ID" value="CAA0099166.1"/>
    <property type="molecule type" value="Genomic_DNA"/>
</dbReference>
<protein>
    <submittedName>
        <fullName evidence="2">Uncharacterized protein</fullName>
    </submittedName>
</protein>